<feature type="domain" description="CS" evidence="3">
    <location>
        <begin position="1"/>
        <end position="89"/>
    </location>
</feature>
<evidence type="ECO:0000256" key="2">
    <source>
        <dbReference type="SAM" id="MobiDB-lite"/>
    </source>
</evidence>
<sequence>MIAPRFWLDQDDQFVYLHLKVKYIKASTADWYILENEFKFHCKPYFLKLVLPFPCVEDGRESARYDMEKGQMDISLPKAQVGQFYPNLDMLTTLREARQTGPAIEVLNKMKVDEQEMDKRLNEMLEHPEGEEDWTLPQMVVEEKEEDGLEKVFYGFNNQVTSFFEKSDTDFSEIIDNPQPDSIKKVEIKKLRTQQEDEVFNMEHYIVDYLEDDEIQDILDTETKWERFLQLRLQQKQDITLTVTDSGNSQSNYVEIVQTSSSVLNEEGITKQDVLNTEKKENTIGPAPLPQPLLMEPPSNKRNLIQVISETRFDTSKEEMDEDDPWNTEEAPPPSLPNNTTPVDPKPQIQIENNVIILPPDQNRLFLERKTEKDFKTQNQRQVISEKLIQFTEHENEMLMRLPNKEYLIENPRATMMSLLDIIYSITYDYLVMGEEDNPESAANIAKISPTLSWFDTFNNPKETLTACFRRSLCFPLYRHWKLCKKAFSVTKVIFRLGKRALIKSLLHLRHLFQFSETHHILNRLYIDDYCIWIQKISYQELNLCYKEISKTIIKKEDLSWNLSHLEYLALASQKEQKPIDLNSFQFLLPPNKIKN</sequence>
<protein>
    <recommendedName>
        <fullName evidence="3">CS domain-containing protein</fullName>
    </recommendedName>
</protein>
<dbReference type="Pfam" id="PF04925">
    <property type="entry name" value="SHQ1"/>
    <property type="match status" value="1"/>
</dbReference>
<dbReference type="PROSITE" id="PS51203">
    <property type="entry name" value="CS"/>
    <property type="match status" value="1"/>
</dbReference>
<feature type="region of interest" description="Disordered" evidence="2">
    <location>
        <begin position="311"/>
        <end position="346"/>
    </location>
</feature>
<dbReference type="GO" id="GO:0000493">
    <property type="term" value="P:box H/ACA snoRNP assembly"/>
    <property type="evidence" value="ECO:0007669"/>
    <property type="project" value="InterPro"/>
</dbReference>
<name>A0A6B2L0G1_9EUKA</name>
<dbReference type="InterPro" id="IPR008978">
    <property type="entry name" value="HSP20-like_chaperone"/>
</dbReference>
<dbReference type="InterPro" id="IPR007009">
    <property type="entry name" value="Shq1_C"/>
</dbReference>
<evidence type="ECO:0000256" key="1">
    <source>
        <dbReference type="ARBA" id="ARBA00005607"/>
    </source>
</evidence>
<dbReference type="Gene3D" id="2.60.40.790">
    <property type="match status" value="1"/>
</dbReference>
<evidence type="ECO:0000259" key="3">
    <source>
        <dbReference type="PROSITE" id="PS51203"/>
    </source>
</evidence>
<evidence type="ECO:0000313" key="4">
    <source>
        <dbReference type="EMBL" id="NDV30397.1"/>
    </source>
</evidence>
<dbReference type="GO" id="GO:0005654">
    <property type="term" value="C:nucleoplasm"/>
    <property type="evidence" value="ECO:0007669"/>
    <property type="project" value="TreeGrafter"/>
</dbReference>
<dbReference type="InterPro" id="IPR007052">
    <property type="entry name" value="CS_dom"/>
</dbReference>
<dbReference type="PANTHER" id="PTHR12967">
    <property type="entry name" value="PROTEIN SHQ1 HOMOLOG"/>
    <property type="match status" value="1"/>
</dbReference>
<dbReference type="Pfam" id="PF21413">
    <property type="entry name" value="SHQ1-like_CS"/>
    <property type="match status" value="1"/>
</dbReference>
<dbReference type="GO" id="GO:0051082">
    <property type="term" value="F:unfolded protein binding"/>
    <property type="evidence" value="ECO:0007669"/>
    <property type="project" value="TreeGrafter"/>
</dbReference>
<accession>A0A6B2L0G1</accession>
<organism evidence="4">
    <name type="scientific">Arcella intermedia</name>
    <dbReference type="NCBI Taxonomy" id="1963864"/>
    <lineage>
        <taxon>Eukaryota</taxon>
        <taxon>Amoebozoa</taxon>
        <taxon>Tubulinea</taxon>
        <taxon>Elardia</taxon>
        <taxon>Arcellinida</taxon>
        <taxon>Sphaerothecina</taxon>
        <taxon>Arcellidae</taxon>
        <taxon>Arcella</taxon>
    </lineage>
</organism>
<dbReference type="PANTHER" id="PTHR12967:SF0">
    <property type="entry name" value="PROTEIN SHQ1 HOMOLOG"/>
    <property type="match status" value="1"/>
</dbReference>
<reference evidence="4" key="1">
    <citation type="journal article" date="2020" name="J. Eukaryot. Microbiol.">
        <title>De novo Sequencing, Assembly and Annotation of the Transcriptome for the Free-Living Testate Amoeba Arcella intermedia.</title>
        <authorList>
            <person name="Ribeiro G.M."/>
            <person name="Porfirio-Sousa A.L."/>
            <person name="Maurer-Alcala X.X."/>
            <person name="Katz L.A."/>
            <person name="Lahr D.J.G."/>
        </authorList>
    </citation>
    <scope>NUCLEOTIDE SEQUENCE</scope>
</reference>
<dbReference type="EMBL" id="GIBP01001428">
    <property type="protein sequence ID" value="NDV30397.1"/>
    <property type="molecule type" value="Transcribed_RNA"/>
</dbReference>
<dbReference type="InterPro" id="IPR048696">
    <property type="entry name" value="SHQ1-like_CS"/>
</dbReference>
<dbReference type="AlphaFoldDB" id="A0A6B2L0G1"/>
<proteinExistence type="inferred from homology"/>
<comment type="similarity">
    <text evidence="1">Belongs to the SHQ1 family.</text>
</comment>
<dbReference type="GO" id="GO:0005737">
    <property type="term" value="C:cytoplasm"/>
    <property type="evidence" value="ECO:0007669"/>
    <property type="project" value="TreeGrafter"/>
</dbReference>
<dbReference type="InterPro" id="IPR039742">
    <property type="entry name" value="Shq1"/>
</dbReference>